<evidence type="ECO:0000256" key="7">
    <source>
        <dbReference type="ARBA" id="ARBA00022801"/>
    </source>
</evidence>
<dbReference type="EC" id="3.6.1.55" evidence="11"/>
<evidence type="ECO:0000313" key="14">
    <source>
        <dbReference type="EMBL" id="GGB72975.1"/>
    </source>
</evidence>
<organism evidence="14 15">
    <name type="scientific">Knoellia flava</name>
    <dbReference type="NCBI Taxonomy" id="913969"/>
    <lineage>
        <taxon>Bacteria</taxon>
        <taxon>Bacillati</taxon>
        <taxon>Actinomycetota</taxon>
        <taxon>Actinomycetes</taxon>
        <taxon>Micrococcales</taxon>
        <taxon>Intrasporangiaceae</taxon>
        <taxon>Knoellia</taxon>
    </lineage>
</organism>
<keyword evidence="9" id="KW-0234">DNA repair</keyword>
<dbReference type="PRINTS" id="PR00502">
    <property type="entry name" value="NUDIXFAMILY"/>
</dbReference>
<evidence type="ECO:0000256" key="4">
    <source>
        <dbReference type="ARBA" id="ARBA00022705"/>
    </source>
</evidence>
<dbReference type="EMBL" id="BMEA01000001">
    <property type="protein sequence ID" value="GGB72975.1"/>
    <property type="molecule type" value="Genomic_DNA"/>
</dbReference>
<keyword evidence="8" id="KW-0460">Magnesium</keyword>
<evidence type="ECO:0000256" key="1">
    <source>
        <dbReference type="ARBA" id="ARBA00001946"/>
    </source>
</evidence>
<feature type="domain" description="Nudix hydrolase" evidence="13">
    <location>
        <begin position="8"/>
        <end position="143"/>
    </location>
</feature>
<proteinExistence type="inferred from homology"/>
<evidence type="ECO:0000256" key="12">
    <source>
        <dbReference type="RuleBase" id="RU003476"/>
    </source>
</evidence>
<evidence type="ECO:0000256" key="3">
    <source>
        <dbReference type="ARBA" id="ARBA00022457"/>
    </source>
</evidence>
<evidence type="ECO:0000256" key="10">
    <source>
        <dbReference type="ARBA" id="ARBA00035861"/>
    </source>
</evidence>
<dbReference type="GO" id="GO:0006260">
    <property type="term" value="P:DNA replication"/>
    <property type="evidence" value="ECO:0007669"/>
    <property type="project" value="UniProtKB-KW"/>
</dbReference>
<reference evidence="14" key="1">
    <citation type="journal article" date="2014" name="Int. J. Syst. Evol. Microbiol.">
        <title>Complete genome sequence of Corynebacterium casei LMG S-19264T (=DSM 44701T), isolated from a smear-ripened cheese.</title>
        <authorList>
            <consortium name="US DOE Joint Genome Institute (JGI-PGF)"/>
            <person name="Walter F."/>
            <person name="Albersmeier A."/>
            <person name="Kalinowski J."/>
            <person name="Ruckert C."/>
        </authorList>
    </citation>
    <scope>NUCLEOTIDE SEQUENCE</scope>
    <source>
        <strain evidence="14">CGMCC 1.10749</strain>
    </source>
</reference>
<evidence type="ECO:0000256" key="2">
    <source>
        <dbReference type="ARBA" id="ARBA00005582"/>
    </source>
</evidence>
<dbReference type="Pfam" id="PF00293">
    <property type="entry name" value="NUDIX"/>
    <property type="match status" value="1"/>
</dbReference>
<evidence type="ECO:0000256" key="9">
    <source>
        <dbReference type="ARBA" id="ARBA00023204"/>
    </source>
</evidence>
<reference evidence="14" key="2">
    <citation type="submission" date="2020-09" db="EMBL/GenBank/DDBJ databases">
        <authorList>
            <person name="Sun Q."/>
            <person name="Zhou Y."/>
        </authorList>
    </citation>
    <scope>NUCLEOTIDE SEQUENCE</scope>
    <source>
        <strain evidence="14">CGMCC 1.10749</strain>
    </source>
</reference>
<dbReference type="Proteomes" id="UP000628079">
    <property type="component" value="Unassembled WGS sequence"/>
</dbReference>
<dbReference type="RefSeq" id="WP_035947080.1">
    <property type="nucleotide sequence ID" value="NZ_BMEA01000001.1"/>
</dbReference>
<evidence type="ECO:0000259" key="13">
    <source>
        <dbReference type="PROSITE" id="PS51462"/>
    </source>
</evidence>
<dbReference type="PANTHER" id="PTHR47707:SF1">
    <property type="entry name" value="NUDIX HYDROLASE FAMILY PROTEIN"/>
    <property type="match status" value="1"/>
</dbReference>
<evidence type="ECO:0000256" key="8">
    <source>
        <dbReference type="ARBA" id="ARBA00022842"/>
    </source>
</evidence>
<dbReference type="SUPFAM" id="SSF55811">
    <property type="entry name" value="Nudix"/>
    <property type="match status" value="1"/>
</dbReference>
<dbReference type="AlphaFoldDB" id="A0A8H9FTA0"/>
<keyword evidence="6" id="KW-0227">DNA damage</keyword>
<dbReference type="Gene3D" id="3.90.79.10">
    <property type="entry name" value="Nucleoside Triphosphate Pyrophosphohydrolase"/>
    <property type="match status" value="1"/>
</dbReference>
<protein>
    <recommendedName>
        <fullName evidence="11">8-oxo-dGTP diphosphatase</fullName>
        <ecNumber evidence="11">3.6.1.55</ecNumber>
    </recommendedName>
</protein>
<dbReference type="InterPro" id="IPR020476">
    <property type="entry name" value="Nudix_hydrolase"/>
</dbReference>
<evidence type="ECO:0000313" key="15">
    <source>
        <dbReference type="Proteomes" id="UP000628079"/>
    </source>
</evidence>
<dbReference type="GO" id="GO:0046872">
    <property type="term" value="F:metal ion binding"/>
    <property type="evidence" value="ECO:0007669"/>
    <property type="project" value="UniProtKB-KW"/>
</dbReference>
<dbReference type="InterPro" id="IPR015797">
    <property type="entry name" value="NUDIX_hydrolase-like_dom_sf"/>
</dbReference>
<gene>
    <name evidence="14" type="ORF">GCM10011314_10600</name>
</gene>
<dbReference type="GO" id="GO:0044715">
    <property type="term" value="F:8-oxo-dGDP phosphatase activity"/>
    <property type="evidence" value="ECO:0007669"/>
    <property type="project" value="TreeGrafter"/>
</dbReference>
<dbReference type="PROSITE" id="PS51462">
    <property type="entry name" value="NUDIX"/>
    <property type="match status" value="1"/>
</dbReference>
<dbReference type="PANTHER" id="PTHR47707">
    <property type="entry name" value="8-OXO-DGTP DIPHOSPHATASE"/>
    <property type="match status" value="1"/>
</dbReference>
<sequence>MSTEQPNDLVEVVAAALVDDLARPTQILAARRTEPAELAGGWELPGGKVDPGETSLEALHRELLEELGVEVSVGDRVDGPLERGRWPLGTAYAMTVHLAEVTEGVPEPIEDHDELRWLGADDLYAVPWLPGDLPIVDALSEVLAESRRFRP</sequence>
<dbReference type="GO" id="GO:0044716">
    <property type="term" value="F:8-oxo-GDP phosphatase activity"/>
    <property type="evidence" value="ECO:0007669"/>
    <property type="project" value="TreeGrafter"/>
</dbReference>
<comment type="catalytic activity">
    <reaction evidence="10">
        <text>8-oxo-dGTP + H2O = 8-oxo-dGMP + diphosphate + H(+)</text>
        <dbReference type="Rhea" id="RHEA:31575"/>
        <dbReference type="ChEBI" id="CHEBI:15377"/>
        <dbReference type="ChEBI" id="CHEBI:15378"/>
        <dbReference type="ChEBI" id="CHEBI:33019"/>
        <dbReference type="ChEBI" id="CHEBI:63224"/>
        <dbReference type="ChEBI" id="CHEBI:77896"/>
        <dbReference type="EC" id="3.6.1.55"/>
    </reaction>
</comment>
<keyword evidence="3" id="KW-0515">Mutator protein</keyword>
<keyword evidence="5" id="KW-0479">Metal-binding</keyword>
<name>A0A8H9FTA0_9MICO</name>
<evidence type="ECO:0000256" key="11">
    <source>
        <dbReference type="ARBA" id="ARBA00038905"/>
    </source>
</evidence>
<accession>A0A8H9FTA0</accession>
<dbReference type="InterPro" id="IPR047127">
    <property type="entry name" value="MutT-like"/>
</dbReference>
<dbReference type="GO" id="GO:0006281">
    <property type="term" value="P:DNA repair"/>
    <property type="evidence" value="ECO:0007669"/>
    <property type="project" value="UniProtKB-KW"/>
</dbReference>
<evidence type="ECO:0000256" key="6">
    <source>
        <dbReference type="ARBA" id="ARBA00022763"/>
    </source>
</evidence>
<comment type="similarity">
    <text evidence="2 12">Belongs to the Nudix hydrolase family.</text>
</comment>
<keyword evidence="4" id="KW-0235">DNA replication</keyword>
<dbReference type="GO" id="GO:0035539">
    <property type="term" value="F:8-oxo-7,8-dihydrodeoxyguanosine triphosphate pyrophosphatase activity"/>
    <property type="evidence" value="ECO:0007669"/>
    <property type="project" value="UniProtKB-EC"/>
</dbReference>
<evidence type="ECO:0000256" key="5">
    <source>
        <dbReference type="ARBA" id="ARBA00022723"/>
    </source>
</evidence>
<comment type="cofactor">
    <cofactor evidence="1">
        <name>Mg(2+)</name>
        <dbReference type="ChEBI" id="CHEBI:18420"/>
    </cofactor>
</comment>
<dbReference type="InterPro" id="IPR000086">
    <property type="entry name" value="NUDIX_hydrolase_dom"/>
</dbReference>
<dbReference type="CDD" id="cd03425">
    <property type="entry name" value="NUDIX_MutT_NudA_like"/>
    <property type="match status" value="1"/>
</dbReference>
<dbReference type="InterPro" id="IPR020084">
    <property type="entry name" value="NUDIX_hydrolase_CS"/>
</dbReference>
<comment type="caution">
    <text evidence="14">The sequence shown here is derived from an EMBL/GenBank/DDBJ whole genome shotgun (WGS) entry which is preliminary data.</text>
</comment>
<dbReference type="PROSITE" id="PS00893">
    <property type="entry name" value="NUDIX_BOX"/>
    <property type="match status" value="1"/>
</dbReference>
<keyword evidence="7 12" id="KW-0378">Hydrolase</keyword>
<dbReference type="GO" id="GO:0008413">
    <property type="term" value="F:8-oxo-7,8-dihydroguanosine triphosphate pyrophosphatase activity"/>
    <property type="evidence" value="ECO:0007669"/>
    <property type="project" value="TreeGrafter"/>
</dbReference>